<dbReference type="PROSITE" id="PS51379">
    <property type="entry name" value="4FE4S_FER_2"/>
    <property type="match status" value="1"/>
</dbReference>
<dbReference type="Proteomes" id="UP000092931">
    <property type="component" value="Chromosome"/>
</dbReference>
<dbReference type="InterPro" id="IPR036812">
    <property type="entry name" value="NAD(P)_OxRdtase_dom_sf"/>
</dbReference>
<accession>A0A1B1YJI6</accession>
<keyword evidence="2" id="KW-0408">Iron</keyword>
<dbReference type="GO" id="GO:0046872">
    <property type="term" value="F:metal ion binding"/>
    <property type="evidence" value="ECO:0007669"/>
    <property type="project" value="UniProtKB-KW"/>
</dbReference>
<feature type="domain" description="4Fe-4S ferredoxin-type" evidence="4">
    <location>
        <begin position="341"/>
        <end position="370"/>
    </location>
</feature>
<dbReference type="InterPro" id="IPR009051">
    <property type="entry name" value="Helical_ferredxn"/>
</dbReference>
<evidence type="ECO:0000256" key="2">
    <source>
        <dbReference type="ARBA" id="ARBA00023004"/>
    </source>
</evidence>
<reference evidence="5 6" key="1">
    <citation type="submission" date="2016-02" db="EMBL/GenBank/DDBJ databases">
        <title>Comparison of Clostridium stercorarium subspecies using comparative genomics and transcriptomics.</title>
        <authorList>
            <person name="Schellenberg J."/>
            <person name="Thallinger G."/>
            <person name="Levin D.B."/>
            <person name="Zhang X."/>
            <person name="Alvare G."/>
            <person name="Fristensky B."/>
            <person name="Sparling R."/>
        </authorList>
    </citation>
    <scope>NUCLEOTIDE SEQUENCE [LARGE SCALE GENOMIC DNA]</scope>
    <source>
        <strain evidence="5 6">DSM 9219</strain>
    </source>
</reference>
<gene>
    <name evidence="5" type="ORF">CSTERLE_04780</name>
</gene>
<dbReference type="Gene3D" id="3.20.20.100">
    <property type="entry name" value="NADP-dependent oxidoreductase domain"/>
    <property type="match status" value="1"/>
</dbReference>
<dbReference type="AlphaFoldDB" id="A0A1B1YJI6"/>
<dbReference type="InterPro" id="IPR017900">
    <property type="entry name" value="4Fe4S_Fe_S_CS"/>
</dbReference>
<dbReference type="SUPFAM" id="SSF51430">
    <property type="entry name" value="NAD(P)-linked oxidoreductase"/>
    <property type="match status" value="1"/>
</dbReference>
<dbReference type="EMBL" id="CP014673">
    <property type="protein sequence ID" value="ANX00949.1"/>
    <property type="molecule type" value="Genomic_DNA"/>
</dbReference>
<sequence length="380" mass="43703">MEYRKFSKFEKPVSLFGIGCMRLPTVTKENKTVIDEDEAIRMLRYGIDQGVNYIDTAYGYHDGQSEIVVGKALADGYREKVYLATKLPVWLAKEYSDFERLLNEQLKKLNTDHVDFYLLHALNKDRWETVNKLNVFDFLEKARASGKIRYICFSFHDDYNTFRKIIDAYDWDMCQIQLNIMDMHEQVTVEGLKYAGSKGIPVVIMEPLKGGKLASSVTPDIEAVWNKSTVKRTPVEWAFRWLYNFPEIAVILSGVSNMEQLKDNLRIFSDAKANSMTEEELALVEEVRNLYLSKTKVPCTNCKYCMPCPQGVSIPRIFNIVNNAAMYNEWNEGRGGYRELIEKKNDATQCIECGQCESACPQSIPVIQKLKEAHQLLVNV</sequence>
<proteinExistence type="predicted"/>
<dbReference type="PROSITE" id="PS00198">
    <property type="entry name" value="4FE4S_FER_1"/>
    <property type="match status" value="1"/>
</dbReference>
<organism evidence="5 6">
    <name type="scientific">Thermoclostridium stercorarium subsp. leptospartum DSM 9219</name>
    <dbReference type="NCBI Taxonomy" id="1346611"/>
    <lineage>
        <taxon>Bacteria</taxon>
        <taxon>Bacillati</taxon>
        <taxon>Bacillota</taxon>
        <taxon>Clostridia</taxon>
        <taxon>Eubacteriales</taxon>
        <taxon>Oscillospiraceae</taxon>
        <taxon>Thermoclostridium</taxon>
    </lineage>
</organism>
<evidence type="ECO:0000256" key="1">
    <source>
        <dbReference type="ARBA" id="ARBA00022723"/>
    </source>
</evidence>
<dbReference type="Pfam" id="PF00248">
    <property type="entry name" value="Aldo_ket_red"/>
    <property type="match status" value="1"/>
</dbReference>
<keyword evidence="1" id="KW-0479">Metal-binding</keyword>
<dbReference type="RefSeq" id="WP_065820668.1">
    <property type="nucleotide sequence ID" value="NZ_CP014673.1"/>
</dbReference>
<protein>
    <submittedName>
        <fullName evidence="5">Aldo/keto reductase</fullName>
    </submittedName>
</protein>
<evidence type="ECO:0000256" key="3">
    <source>
        <dbReference type="ARBA" id="ARBA00023014"/>
    </source>
</evidence>
<dbReference type="PANTHER" id="PTHR43312:SF2">
    <property type="entry name" value="OXIDOREDUCTASE"/>
    <property type="match status" value="1"/>
</dbReference>
<dbReference type="InterPro" id="IPR023210">
    <property type="entry name" value="NADP_OxRdtase_dom"/>
</dbReference>
<dbReference type="InterPro" id="IPR053135">
    <property type="entry name" value="AKR2_Oxidoreductase"/>
</dbReference>
<dbReference type="InterPro" id="IPR017896">
    <property type="entry name" value="4Fe4S_Fe-S-bd"/>
</dbReference>
<keyword evidence="3" id="KW-0411">Iron-sulfur</keyword>
<dbReference type="CDD" id="cd19096">
    <property type="entry name" value="AKR_Fe-S_oxidoreductase"/>
    <property type="match status" value="1"/>
</dbReference>
<evidence type="ECO:0000313" key="6">
    <source>
        <dbReference type="Proteomes" id="UP000092931"/>
    </source>
</evidence>
<evidence type="ECO:0000259" key="4">
    <source>
        <dbReference type="PROSITE" id="PS51379"/>
    </source>
</evidence>
<dbReference type="GO" id="GO:0051536">
    <property type="term" value="F:iron-sulfur cluster binding"/>
    <property type="evidence" value="ECO:0007669"/>
    <property type="project" value="UniProtKB-KW"/>
</dbReference>
<name>A0A1B1YJI6_THEST</name>
<dbReference type="PANTHER" id="PTHR43312">
    <property type="entry name" value="D-THREO-ALDOSE 1-DEHYDROGENASE"/>
    <property type="match status" value="1"/>
</dbReference>
<dbReference type="Pfam" id="PF13187">
    <property type="entry name" value="Fer4_9"/>
    <property type="match status" value="1"/>
</dbReference>
<dbReference type="Gene3D" id="1.10.1060.10">
    <property type="entry name" value="Alpha-helical ferredoxin"/>
    <property type="match status" value="1"/>
</dbReference>
<dbReference type="SUPFAM" id="SSF46548">
    <property type="entry name" value="alpha-helical ferredoxin"/>
    <property type="match status" value="1"/>
</dbReference>
<evidence type="ECO:0000313" key="5">
    <source>
        <dbReference type="EMBL" id="ANX00949.1"/>
    </source>
</evidence>